<feature type="compositionally biased region" description="Basic and acidic residues" evidence="2">
    <location>
        <begin position="105"/>
        <end position="114"/>
    </location>
</feature>
<dbReference type="AlphaFoldDB" id="A0AAV9BGS5"/>
<protein>
    <recommendedName>
        <fullName evidence="3">Small EDRK-rich factor-like N-terminal domain-containing protein</fullName>
    </recommendedName>
</protein>
<dbReference type="InterPro" id="IPR040211">
    <property type="entry name" value="SERF1/2-like"/>
</dbReference>
<dbReference type="Pfam" id="PF04419">
    <property type="entry name" value="SERF-like_N"/>
    <property type="match status" value="1"/>
</dbReference>
<gene>
    <name evidence="4" type="ORF">QJS04_geneDACA000755</name>
</gene>
<evidence type="ECO:0000313" key="5">
    <source>
        <dbReference type="Proteomes" id="UP001179952"/>
    </source>
</evidence>
<feature type="region of interest" description="Disordered" evidence="2">
    <location>
        <begin position="1"/>
        <end position="23"/>
    </location>
</feature>
<accession>A0AAV9BGS5</accession>
<reference evidence="4" key="2">
    <citation type="submission" date="2023-06" db="EMBL/GenBank/DDBJ databases">
        <authorList>
            <person name="Ma L."/>
            <person name="Liu K.-W."/>
            <person name="Li Z."/>
            <person name="Hsiao Y.-Y."/>
            <person name="Qi Y."/>
            <person name="Fu T."/>
            <person name="Tang G."/>
            <person name="Zhang D."/>
            <person name="Sun W.-H."/>
            <person name="Liu D.-K."/>
            <person name="Li Y."/>
            <person name="Chen G.-Z."/>
            <person name="Liu X.-D."/>
            <person name="Liao X.-Y."/>
            <person name="Jiang Y.-T."/>
            <person name="Yu X."/>
            <person name="Hao Y."/>
            <person name="Huang J."/>
            <person name="Zhao X.-W."/>
            <person name="Ke S."/>
            <person name="Chen Y.-Y."/>
            <person name="Wu W.-L."/>
            <person name="Hsu J.-L."/>
            <person name="Lin Y.-F."/>
            <person name="Huang M.-D."/>
            <person name="Li C.-Y."/>
            <person name="Huang L."/>
            <person name="Wang Z.-W."/>
            <person name="Zhao X."/>
            <person name="Zhong W.-Y."/>
            <person name="Peng D.-H."/>
            <person name="Ahmad S."/>
            <person name="Lan S."/>
            <person name="Zhang J.-S."/>
            <person name="Tsai W.-C."/>
            <person name="Van De Peer Y."/>
            <person name="Liu Z.-J."/>
        </authorList>
    </citation>
    <scope>NUCLEOTIDE SEQUENCE</scope>
    <source>
        <strain evidence="4">SCP</strain>
        <tissue evidence="4">Leaves</tissue>
    </source>
</reference>
<keyword evidence="5" id="KW-1185">Reference proteome</keyword>
<feature type="compositionally biased region" description="Polar residues" evidence="2">
    <location>
        <begin position="11"/>
        <end position="23"/>
    </location>
</feature>
<dbReference type="PANTHER" id="PTHR13596:SF12">
    <property type="entry name" value="OS11G0425600 PROTEIN"/>
    <property type="match status" value="1"/>
</dbReference>
<reference evidence="4" key="1">
    <citation type="journal article" date="2023" name="Nat. Commun.">
        <title>Diploid and tetraploid genomes of Acorus and the evolution of monocots.</title>
        <authorList>
            <person name="Ma L."/>
            <person name="Liu K.W."/>
            <person name="Li Z."/>
            <person name="Hsiao Y.Y."/>
            <person name="Qi Y."/>
            <person name="Fu T."/>
            <person name="Tang G.D."/>
            <person name="Zhang D."/>
            <person name="Sun W.H."/>
            <person name="Liu D.K."/>
            <person name="Li Y."/>
            <person name="Chen G.Z."/>
            <person name="Liu X.D."/>
            <person name="Liao X.Y."/>
            <person name="Jiang Y.T."/>
            <person name="Yu X."/>
            <person name="Hao Y."/>
            <person name="Huang J."/>
            <person name="Zhao X.W."/>
            <person name="Ke S."/>
            <person name="Chen Y.Y."/>
            <person name="Wu W.L."/>
            <person name="Hsu J.L."/>
            <person name="Lin Y.F."/>
            <person name="Huang M.D."/>
            <person name="Li C.Y."/>
            <person name="Huang L."/>
            <person name="Wang Z.W."/>
            <person name="Zhao X."/>
            <person name="Zhong W.Y."/>
            <person name="Peng D.H."/>
            <person name="Ahmad S."/>
            <person name="Lan S."/>
            <person name="Zhang J.S."/>
            <person name="Tsai W.C."/>
            <person name="Van de Peer Y."/>
            <person name="Liu Z.J."/>
        </authorList>
    </citation>
    <scope>NUCLEOTIDE SEQUENCE</scope>
    <source>
        <strain evidence="4">SCP</strain>
    </source>
</reference>
<dbReference type="InterPro" id="IPR007513">
    <property type="entry name" value="SERF-like_N"/>
</dbReference>
<feature type="compositionally biased region" description="Acidic residues" evidence="2">
    <location>
        <begin position="1"/>
        <end position="10"/>
    </location>
</feature>
<dbReference type="PANTHER" id="PTHR13596">
    <property type="entry name" value="SMALL EDRK-RICH FACTOR 1"/>
    <property type="match status" value="1"/>
</dbReference>
<evidence type="ECO:0000256" key="1">
    <source>
        <dbReference type="ARBA" id="ARBA00007309"/>
    </source>
</evidence>
<feature type="region of interest" description="Disordered" evidence="2">
    <location>
        <begin position="97"/>
        <end position="166"/>
    </location>
</feature>
<comment type="caution">
    <text evidence="4">The sequence shown here is derived from an EMBL/GenBank/DDBJ whole genome shotgun (WGS) entry which is preliminary data.</text>
</comment>
<evidence type="ECO:0000256" key="2">
    <source>
        <dbReference type="SAM" id="MobiDB-lite"/>
    </source>
</evidence>
<dbReference type="Proteomes" id="UP001179952">
    <property type="component" value="Unassembled WGS sequence"/>
</dbReference>
<comment type="similarity">
    <text evidence="1">Belongs to the SERF family.</text>
</comment>
<evidence type="ECO:0000313" key="4">
    <source>
        <dbReference type="EMBL" id="KAK1275314.1"/>
    </source>
</evidence>
<evidence type="ECO:0000259" key="3">
    <source>
        <dbReference type="Pfam" id="PF04419"/>
    </source>
</evidence>
<dbReference type="EMBL" id="JAUJYN010000003">
    <property type="protein sequence ID" value="KAK1275314.1"/>
    <property type="molecule type" value="Genomic_DNA"/>
</dbReference>
<sequence>MNNADTEEQLESTSLSTNRGQRTSSLLRARLNSYEYEGEYFLNSVTATTIEINPEIKKAKELRARLLSVKNSGEQKIILSPIKTVRDSIDMTIDQIIREGTSTVQRERDRERAQARKAGAKGRDDGLTPEQRRERDKNALEEKKAKKAQAGSDGAGGAAENKGGKK</sequence>
<organism evidence="4 5">
    <name type="scientific">Acorus gramineus</name>
    <name type="common">Dwarf sweet flag</name>
    <dbReference type="NCBI Taxonomy" id="55184"/>
    <lineage>
        <taxon>Eukaryota</taxon>
        <taxon>Viridiplantae</taxon>
        <taxon>Streptophyta</taxon>
        <taxon>Embryophyta</taxon>
        <taxon>Tracheophyta</taxon>
        <taxon>Spermatophyta</taxon>
        <taxon>Magnoliopsida</taxon>
        <taxon>Liliopsida</taxon>
        <taxon>Acoraceae</taxon>
        <taxon>Acorus</taxon>
    </lineage>
</organism>
<proteinExistence type="inferred from homology"/>
<feature type="domain" description="Small EDRK-rich factor-like N-terminal" evidence="3">
    <location>
        <begin position="105"/>
        <end position="133"/>
    </location>
</feature>
<feature type="compositionally biased region" description="Basic and acidic residues" evidence="2">
    <location>
        <begin position="121"/>
        <end position="144"/>
    </location>
</feature>
<name>A0AAV9BGS5_ACOGR</name>